<evidence type="ECO:0000313" key="5">
    <source>
        <dbReference type="EMBL" id="SEL78431.1"/>
    </source>
</evidence>
<dbReference type="GO" id="GO:0005524">
    <property type="term" value="F:ATP binding"/>
    <property type="evidence" value="ECO:0007669"/>
    <property type="project" value="UniProtKB-KW"/>
</dbReference>
<dbReference type="GO" id="GO:0003677">
    <property type="term" value="F:DNA binding"/>
    <property type="evidence" value="ECO:0007669"/>
    <property type="project" value="InterPro"/>
</dbReference>
<evidence type="ECO:0000259" key="4">
    <source>
        <dbReference type="PROSITE" id="PS50043"/>
    </source>
</evidence>
<reference evidence="6" key="1">
    <citation type="submission" date="2016-10" db="EMBL/GenBank/DDBJ databases">
        <authorList>
            <person name="Varghese N."/>
        </authorList>
    </citation>
    <scope>NUCLEOTIDE SEQUENCE [LARGE SCALE GENOMIC DNA]</scope>
    <source>
        <strain evidence="6">DSM 45096 / BCRC 16803 / CGMCC 4.1857 / CIP 109030 / JCM 12277 / KCTC 19219 / NBRC 100920 / 33214</strain>
    </source>
</reference>
<organism evidence="5 6">
    <name type="scientific">Streptacidiphilus jiangxiensis</name>
    <dbReference type="NCBI Taxonomy" id="235985"/>
    <lineage>
        <taxon>Bacteria</taxon>
        <taxon>Bacillati</taxon>
        <taxon>Actinomycetota</taxon>
        <taxon>Actinomycetes</taxon>
        <taxon>Kitasatosporales</taxon>
        <taxon>Streptomycetaceae</taxon>
        <taxon>Streptacidiphilus</taxon>
    </lineage>
</organism>
<gene>
    <name evidence="5" type="ORF">SAMN05414137_11312</name>
</gene>
<evidence type="ECO:0000313" key="6">
    <source>
        <dbReference type="Proteomes" id="UP000183015"/>
    </source>
</evidence>
<dbReference type="InterPro" id="IPR000792">
    <property type="entry name" value="Tscrpt_reg_LuxR_C"/>
</dbReference>
<keyword evidence="1" id="KW-0547">Nucleotide-binding</keyword>
<dbReference type="PANTHER" id="PTHR16305">
    <property type="entry name" value="TESTICULAR SOLUBLE ADENYLYL CYCLASE"/>
    <property type="match status" value="1"/>
</dbReference>
<sequence length="911" mass="95571">MNLRSSQWPLTARDEQLADFDAAWGTCRGLVVSGPAGVGKTRLAEEFLARAVRSGFRGGRATATAAAAEMPLAAIAHLIPPGVDLSDPVAGFTAVARRLAGPGRDRRWALLVDDLHLLDSASVVLLRQLTDAGVVRLLGTLRTGQPLGAAVVALCGDPSVRRVDVGAFTPQQTDAVLQQALGAPAARRTSFELHRVSGGNVLFLRELVEGASAAGRLTFDGELWSLTDGEPQATSRLTELVDARLGAVPEQGRAVLELLALCAPVPLADAQALAPLPVLADLEAAGLVRTTTDRRRTEVCLAHPLYGELLRAGLAPLRRRHHLLAQIERTTAGGARRRDDRRRLAAWQLAATGTADPALLLEAASLARYAHDYPLAARLLRAAEAEGRQSVTTRHLLGEVLFELGDTVEAEAVLADADAAAVSESDVVAVAISRTMNLFWAAGRTDDALAVIARAQARVTGEPWLRMLRYSEAAVRIPAGQPEHGLALLDDLHPELDAHPDLDPSAELRPAADARPGPDGGADPAPWLAGAMMKVAGLDLTGRSAEAAAFAEAVHRSHERLDQRSLYPHPASQLIGLSASLRGLGRLAESREVGERAFKQLTEADISVPAIWLAINLGLTEWLAGRPATARRWYAEAAARARTQRSANALHAALHGIAACVAVLGDGAAARRLLAEADAGTGLPLYRDTAYLARAWTAAAGGDLDGARRVLRVGAAEAAAAGIRTTESLLLTETARLGGAREVVERLRELAPSCQGAWPAARLSLATALACDEPDQLLAAAVELQTLGADLTAAEAANSASVALRRAGRTRAATAAARQAASWAAHCEGARTPLLLPAETTTALSGRQREIALLAANGATNKRIAGMLSLSVRTVENQLQRAYVTLGIAGRQELPAALGVSGVTSAGRQPE</sequence>
<dbReference type="EMBL" id="FOAZ01000013">
    <property type="protein sequence ID" value="SEL78431.1"/>
    <property type="molecule type" value="Genomic_DNA"/>
</dbReference>
<dbReference type="GO" id="GO:0004016">
    <property type="term" value="F:adenylate cyclase activity"/>
    <property type="evidence" value="ECO:0007669"/>
    <property type="project" value="TreeGrafter"/>
</dbReference>
<evidence type="ECO:0000256" key="3">
    <source>
        <dbReference type="SAM" id="MobiDB-lite"/>
    </source>
</evidence>
<dbReference type="Pfam" id="PF00196">
    <property type="entry name" value="GerE"/>
    <property type="match status" value="1"/>
</dbReference>
<dbReference type="InterPro" id="IPR016032">
    <property type="entry name" value="Sig_transdc_resp-reg_C-effctor"/>
</dbReference>
<dbReference type="RefSeq" id="WP_042444048.1">
    <property type="nucleotide sequence ID" value="NZ_BBPN01000006.1"/>
</dbReference>
<feature type="region of interest" description="Disordered" evidence="3">
    <location>
        <begin position="496"/>
        <end position="526"/>
    </location>
</feature>
<accession>A0A1H7T0N6</accession>
<dbReference type="InterPro" id="IPR011990">
    <property type="entry name" value="TPR-like_helical_dom_sf"/>
</dbReference>
<feature type="domain" description="HTH luxR-type" evidence="4">
    <location>
        <begin position="837"/>
        <end position="902"/>
    </location>
</feature>
<dbReference type="CDD" id="cd06170">
    <property type="entry name" value="LuxR_C_like"/>
    <property type="match status" value="1"/>
</dbReference>
<evidence type="ECO:0000256" key="2">
    <source>
        <dbReference type="ARBA" id="ARBA00022840"/>
    </source>
</evidence>
<keyword evidence="2" id="KW-0067">ATP-binding</keyword>
<dbReference type="PANTHER" id="PTHR16305:SF35">
    <property type="entry name" value="TRANSCRIPTIONAL ACTIVATOR DOMAIN"/>
    <property type="match status" value="1"/>
</dbReference>
<dbReference type="SUPFAM" id="SSF48452">
    <property type="entry name" value="TPR-like"/>
    <property type="match status" value="2"/>
</dbReference>
<dbReference type="InterPro" id="IPR041664">
    <property type="entry name" value="AAA_16"/>
</dbReference>
<dbReference type="PROSITE" id="PS50043">
    <property type="entry name" value="HTH_LUXR_2"/>
    <property type="match status" value="1"/>
</dbReference>
<dbReference type="Gene3D" id="3.40.50.300">
    <property type="entry name" value="P-loop containing nucleotide triphosphate hydrolases"/>
    <property type="match status" value="1"/>
</dbReference>
<dbReference type="SMART" id="SM00421">
    <property type="entry name" value="HTH_LUXR"/>
    <property type="match status" value="1"/>
</dbReference>
<dbReference type="Pfam" id="PF13191">
    <property type="entry name" value="AAA_16"/>
    <property type="match status" value="1"/>
</dbReference>
<dbReference type="Gene3D" id="1.10.10.10">
    <property type="entry name" value="Winged helix-like DNA-binding domain superfamily/Winged helix DNA-binding domain"/>
    <property type="match status" value="1"/>
</dbReference>
<dbReference type="SUPFAM" id="SSF46894">
    <property type="entry name" value="C-terminal effector domain of the bipartite response regulators"/>
    <property type="match status" value="1"/>
</dbReference>
<feature type="compositionally biased region" description="Low complexity" evidence="3">
    <location>
        <begin position="509"/>
        <end position="526"/>
    </location>
</feature>
<evidence type="ECO:0000256" key="1">
    <source>
        <dbReference type="ARBA" id="ARBA00022741"/>
    </source>
</evidence>
<dbReference type="STRING" id="235985.SAMN05414137_11312"/>
<name>A0A1H7T0N6_STRJI</name>
<dbReference type="eggNOG" id="COG2909">
    <property type="taxonomic scope" value="Bacteria"/>
</dbReference>
<dbReference type="AlphaFoldDB" id="A0A1H7T0N6"/>
<dbReference type="GO" id="GO:0006355">
    <property type="term" value="P:regulation of DNA-templated transcription"/>
    <property type="evidence" value="ECO:0007669"/>
    <property type="project" value="InterPro"/>
</dbReference>
<proteinExistence type="predicted"/>
<protein>
    <submittedName>
        <fullName evidence="5">ATP-, maltotriose-and DNA-dependent transcriptional regulator MalT</fullName>
    </submittedName>
</protein>
<dbReference type="InterPro" id="IPR027417">
    <property type="entry name" value="P-loop_NTPase"/>
</dbReference>
<dbReference type="Proteomes" id="UP000183015">
    <property type="component" value="Unassembled WGS sequence"/>
</dbReference>
<dbReference type="GO" id="GO:0005737">
    <property type="term" value="C:cytoplasm"/>
    <property type="evidence" value="ECO:0007669"/>
    <property type="project" value="TreeGrafter"/>
</dbReference>
<dbReference type="SUPFAM" id="SSF52540">
    <property type="entry name" value="P-loop containing nucleoside triphosphate hydrolases"/>
    <property type="match status" value="1"/>
</dbReference>
<dbReference type="Gene3D" id="1.25.40.10">
    <property type="entry name" value="Tetratricopeptide repeat domain"/>
    <property type="match status" value="1"/>
</dbReference>
<dbReference type="OrthoDB" id="3197423at2"/>
<keyword evidence="6" id="KW-1185">Reference proteome</keyword>
<dbReference type="InterPro" id="IPR036388">
    <property type="entry name" value="WH-like_DNA-bd_sf"/>
</dbReference>